<evidence type="ECO:0000313" key="3">
    <source>
        <dbReference type="EMBL" id="PCI98231.1"/>
    </source>
</evidence>
<keyword evidence="1" id="KW-0472">Membrane</keyword>
<reference key="1">
    <citation type="submission" date="2017-08" db="EMBL/GenBank/DDBJ databases">
        <title>A dynamic microbial community with high functional redundancy inhabits the cold, oxic subseafloor aquifer.</title>
        <authorList>
            <person name="Tully B.J."/>
            <person name="Wheat C.G."/>
            <person name="Glazer B.T."/>
            <person name="Huber J.A."/>
        </authorList>
    </citation>
    <scope>NUCLEOTIDE SEQUENCE [LARGE SCALE GENOMIC DNA]</scope>
</reference>
<keyword evidence="1" id="KW-0812">Transmembrane</keyword>
<keyword evidence="1" id="KW-1133">Transmembrane helix</keyword>
<keyword evidence="2" id="KW-0732">Signal</keyword>
<comment type="caution">
    <text evidence="3">The sequence shown here is derived from an EMBL/GenBank/DDBJ whole genome shotgun (WGS) entry which is preliminary data.</text>
</comment>
<dbReference type="EMBL" id="NVUS01000023">
    <property type="protein sequence ID" value="PCI98231.1"/>
    <property type="molecule type" value="Genomic_DNA"/>
</dbReference>
<feature type="transmembrane region" description="Helical" evidence="1">
    <location>
        <begin position="290"/>
        <end position="312"/>
    </location>
</feature>
<evidence type="ECO:0000256" key="1">
    <source>
        <dbReference type="SAM" id="Phobius"/>
    </source>
</evidence>
<sequence>MHKKLLLFTRCLTLLCSMATYSQAIGCVPVGQLQTILDTTKILPDSLFLVSPGSRKEYERVVEDIVLYIKCVDQKFVKIASEIASARKEKNNRTQLIFEYEEKFVGLESKYFQLKKEIEKSETEFDKLVTRLKYAQKTQLANLARVNDELISKFTEKLIEFENTDANLNQRFQNQENDNNEFVDEVKSSINTIAKSVEELVFDQKTQIKNLENVDRQLELKFEEKVLGLRSSDDIFDKKLQEQGKDFIQFKKEVESSEKEITNLVASLKMDSNNQIDEGLLKTNTNIRDISFYFIIFMLVLILFFIYLFVFLKSRISMQRMSTNAALEIIKRNIEEGSTRIDNKLLGVIETQLKIENTKEFSTAEVDHTLALKVANEIVRIQKNISLMDSNTRGLKQLIASINRLQSNFSASGYEIIEMLNQPYDEGMKLSARFILDENLGKDEQIITRIIKPQVNYAAVMIQAAQIEVSIGE</sequence>
<organism evidence="3">
    <name type="scientific">OCS116 cluster bacterium</name>
    <dbReference type="NCBI Taxonomy" id="2030921"/>
    <lineage>
        <taxon>Bacteria</taxon>
        <taxon>Pseudomonadati</taxon>
        <taxon>Pseudomonadota</taxon>
        <taxon>Alphaproteobacteria</taxon>
        <taxon>OCS116 cluster</taxon>
    </lineage>
</organism>
<feature type="chain" id="PRO_5012856636" evidence="2">
    <location>
        <begin position="25"/>
        <end position="473"/>
    </location>
</feature>
<evidence type="ECO:0000256" key="2">
    <source>
        <dbReference type="SAM" id="SignalP"/>
    </source>
</evidence>
<accession>A0A2A4YU20</accession>
<name>A0A2A4YU20_9PROT</name>
<dbReference type="AlphaFoldDB" id="A0A2A4YU20"/>
<gene>
    <name evidence="3" type="ORF">COB13_14360</name>
</gene>
<protein>
    <submittedName>
        <fullName evidence="3">Uncharacterized protein</fullName>
    </submittedName>
</protein>
<proteinExistence type="predicted"/>
<reference evidence="3" key="2">
    <citation type="journal article" date="2018" name="ISME J.">
        <title>A dynamic microbial community with high functional redundancy inhabits the cold, oxic subseafloor aquifer.</title>
        <authorList>
            <person name="Tully B.J."/>
            <person name="Wheat C.G."/>
            <person name="Glazer B.T."/>
            <person name="Huber J.A."/>
        </authorList>
    </citation>
    <scope>NUCLEOTIDE SEQUENCE</scope>
    <source>
        <strain evidence="3">NORP83</strain>
    </source>
</reference>
<feature type="signal peptide" evidence="2">
    <location>
        <begin position="1"/>
        <end position="24"/>
    </location>
</feature>